<name>A0A2G4YT95_9PROT</name>
<dbReference type="PANTHER" id="PTHR10515">
    <property type="entry name" value="THYMIDINE PHOSPHORYLASE"/>
    <property type="match status" value="1"/>
</dbReference>
<dbReference type="InterPro" id="IPR000312">
    <property type="entry name" value="Glycosyl_Trfase_fam3"/>
</dbReference>
<dbReference type="InterPro" id="IPR013102">
    <property type="entry name" value="PYNP_C"/>
</dbReference>
<dbReference type="SUPFAM" id="SSF52418">
    <property type="entry name" value="Nucleoside phosphorylase/phosphoribosyltransferase catalytic domain"/>
    <property type="match status" value="1"/>
</dbReference>
<dbReference type="InterPro" id="IPR036566">
    <property type="entry name" value="PYNP-like_C_sf"/>
</dbReference>
<protein>
    <recommendedName>
        <fullName evidence="3 7">Thymidine phosphorylase</fullName>
        <ecNumber evidence="3 7">2.4.2.4</ecNumber>
    </recommendedName>
    <alternativeName>
        <fullName evidence="7">TdRPase</fullName>
    </alternativeName>
</protein>
<dbReference type="InterPro" id="IPR013465">
    <property type="entry name" value="Thymidine_Pase"/>
</dbReference>
<evidence type="ECO:0000256" key="2">
    <source>
        <dbReference type="ARBA" id="ARBA00011738"/>
    </source>
</evidence>
<evidence type="ECO:0000256" key="7">
    <source>
        <dbReference type="HAMAP-Rule" id="MF_01628"/>
    </source>
</evidence>
<evidence type="ECO:0000313" key="10">
    <source>
        <dbReference type="Proteomes" id="UP000229730"/>
    </source>
</evidence>
<dbReference type="SUPFAM" id="SSF47648">
    <property type="entry name" value="Nucleoside phosphorylase/phosphoribosyltransferase N-terminal domain"/>
    <property type="match status" value="1"/>
</dbReference>
<dbReference type="InterPro" id="IPR017459">
    <property type="entry name" value="Glycosyl_Trfase_fam3_N_dom"/>
</dbReference>
<dbReference type="AlphaFoldDB" id="A0A2G4YT95"/>
<comment type="similarity">
    <text evidence="1 7">Belongs to the thymidine/pyrimidine-nucleoside phosphorylase family.</text>
</comment>
<keyword evidence="4 7" id="KW-0328">Glycosyltransferase</keyword>
<reference evidence="9 10" key="1">
    <citation type="submission" date="2017-10" db="EMBL/GenBank/DDBJ databases">
        <title>Frigbacter circumglobatus gen. nov. sp. nov., isolated from sediment cultured in situ.</title>
        <authorList>
            <person name="Zhao Z."/>
        </authorList>
    </citation>
    <scope>NUCLEOTIDE SEQUENCE [LARGE SCALE GENOMIC DNA]</scope>
    <source>
        <strain evidence="9 10">ZYL</strain>
    </source>
</reference>
<dbReference type="OrthoDB" id="9763887at2"/>
<dbReference type="InterPro" id="IPR017872">
    <property type="entry name" value="Pyrmidine_PPase_CS"/>
</dbReference>
<comment type="pathway">
    <text evidence="7">Pyrimidine metabolism; dTMP biosynthesis via salvage pathway; dTMP from thymine: step 1/2.</text>
</comment>
<evidence type="ECO:0000256" key="3">
    <source>
        <dbReference type="ARBA" id="ARBA00011892"/>
    </source>
</evidence>
<dbReference type="GO" id="GO:0006206">
    <property type="term" value="P:pyrimidine nucleobase metabolic process"/>
    <property type="evidence" value="ECO:0007669"/>
    <property type="project" value="InterPro"/>
</dbReference>
<dbReference type="Proteomes" id="UP000229730">
    <property type="component" value="Unassembled WGS sequence"/>
</dbReference>
<dbReference type="NCBIfam" id="TIGR02643">
    <property type="entry name" value="T_phosphoryl"/>
    <property type="match status" value="1"/>
</dbReference>
<keyword evidence="10" id="KW-1185">Reference proteome</keyword>
<evidence type="ECO:0000259" key="8">
    <source>
        <dbReference type="SMART" id="SM00941"/>
    </source>
</evidence>
<keyword evidence="5 7" id="KW-0808">Transferase</keyword>
<dbReference type="InterPro" id="IPR000053">
    <property type="entry name" value="Thymidine/pyrmidine_PPase"/>
</dbReference>
<dbReference type="InParanoid" id="A0A2G4YT95"/>
<dbReference type="NCBIfam" id="TIGR02644">
    <property type="entry name" value="Y_phosphoryl"/>
    <property type="match status" value="1"/>
</dbReference>
<dbReference type="FunFam" id="3.40.1030.10:FF:000003">
    <property type="entry name" value="Pyrimidine-nucleoside phosphorylase"/>
    <property type="match status" value="1"/>
</dbReference>
<comment type="subunit">
    <text evidence="2 7">Homodimer.</text>
</comment>
<dbReference type="InterPro" id="IPR018090">
    <property type="entry name" value="Pyrmidine_PPas_bac/euk"/>
</dbReference>
<dbReference type="NCBIfam" id="NF004490">
    <property type="entry name" value="PRK05820.1"/>
    <property type="match status" value="1"/>
</dbReference>
<evidence type="ECO:0000256" key="4">
    <source>
        <dbReference type="ARBA" id="ARBA00022676"/>
    </source>
</evidence>
<gene>
    <name evidence="7 9" type="primary">deoA</name>
    <name evidence="9" type="ORF">CRD36_02325</name>
</gene>
<dbReference type="GO" id="GO:0009032">
    <property type="term" value="F:thymidine phosphorylase activity"/>
    <property type="evidence" value="ECO:0007669"/>
    <property type="project" value="UniProtKB-UniRule"/>
</dbReference>
<dbReference type="Pfam" id="PF00591">
    <property type="entry name" value="Glycos_transf_3"/>
    <property type="match status" value="1"/>
</dbReference>
<comment type="caution">
    <text evidence="9">The sequence shown here is derived from an EMBL/GenBank/DDBJ whole genome shotgun (WGS) entry which is preliminary data.</text>
</comment>
<dbReference type="InterPro" id="IPR035902">
    <property type="entry name" value="Nuc_phospho_transferase"/>
</dbReference>
<dbReference type="Gene3D" id="3.90.1170.30">
    <property type="entry name" value="Pyrimidine nucleoside phosphorylase-like, C-terminal domain"/>
    <property type="match status" value="1"/>
</dbReference>
<sequence>MLVKEIIRKKRDGGELSAQEINSLIEGLADGSVSREQVSAFTMAVYFQSMSITEVSALTKAMISSGVKLDWSTEDLGGPVVDKHSTGGVGDKVSLMLAPMIAACGGYVPMISGRGLGHTGGTLDKMEAIPGYDATPDLDILRRVVKKTGCAIIGQTAELAPADRLIYSVRDVTATVESIALITASILSKKISAGLDALVMDIKVGPGAFMETEAQAEELASSIIRTAGENQVPTHAILTSMDEVLGRTAGNALEVVETLDYLSGRVRDPRLHEVVMSLTSEMLLLTKLAATREEAEAKLEAVLDNGRALEIFAEMVTELGGPADFVEKNDLYLAKARVIKPVYARDAGYVSAIDVRGVGNLIVKLGGGRSVPGQVLDMAVGLGDIARIGEYVDAQTPMAMVYAQSDAEAEQIIADMQNCYQLSEQPQAAPPVIRKLMTA</sequence>
<comment type="catalytic activity">
    <reaction evidence="6 7">
        <text>thymidine + phosphate = 2-deoxy-alpha-D-ribose 1-phosphate + thymine</text>
        <dbReference type="Rhea" id="RHEA:16037"/>
        <dbReference type="ChEBI" id="CHEBI:17748"/>
        <dbReference type="ChEBI" id="CHEBI:17821"/>
        <dbReference type="ChEBI" id="CHEBI:43474"/>
        <dbReference type="ChEBI" id="CHEBI:57259"/>
        <dbReference type="EC" id="2.4.2.4"/>
    </reaction>
</comment>
<dbReference type="EC" id="2.4.2.4" evidence="3 7"/>
<dbReference type="FunCoup" id="A0A2G4YT95">
    <property type="interactions" value="294"/>
</dbReference>
<dbReference type="GO" id="GO:0005829">
    <property type="term" value="C:cytosol"/>
    <property type="evidence" value="ECO:0007669"/>
    <property type="project" value="TreeGrafter"/>
</dbReference>
<dbReference type="UniPathway" id="UPA00578">
    <property type="reaction ID" value="UER00638"/>
</dbReference>
<dbReference type="Gene3D" id="3.40.1030.10">
    <property type="entry name" value="Nucleoside phosphorylase/phosphoribosyltransferase catalytic domain"/>
    <property type="match status" value="1"/>
</dbReference>
<dbReference type="SUPFAM" id="SSF54680">
    <property type="entry name" value="Pyrimidine nucleoside phosphorylase C-terminal domain"/>
    <property type="match status" value="1"/>
</dbReference>
<evidence type="ECO:0000256" key="1">
    <source>
        <dbReference type="ARBA" id="ARBA00006915"/>
    </source>
</evidence>
<dbReference type="EMBL" id="PDEM01000009">
    <property type="protein sequence ID" value="PHZ85551.1"/>
    <property type="molecule type" value="Genomic_DNA"/>
</dbReference>
<dbReference type="InterPro" id="IPR036320">
    <property type="entry name" value="Glycosyl_Trfase_fam3_N_dom_sf"/>
</dbReference>
<evidence type="ECO:0000256" key="5">
    <source>
        <dbReference type="ARBA" id="ARBA00022679"/>
    </source>
</evidence>
<dbReference type="Pfam" id="PF02885">
    <property type="entry name" value="Glycos_trans_3N"/>
    <property type="match status" value="1"/>
</dbReference>
<accession>A0A2G4YT95</accession>
<proteinExistence type="inferred from homology"/>
<dbReference type="SMART" id="SM00941">
    <property type="entry name" value="PYNP_C"/>
    <property type="match status" value="1"/>
</dbReference>
<evidence type="ECO:0000313" key="9">
    <source>
        <dbReference type="EMBL" id="PHZ85551.1"/>
    </source>
</evidence>
<dbReference type="RefSeq" id="WP_099471134.1">
    <property type="nucleotide sequence ID" value="NZ_CP041025.1"/>
</dbReference>
<evidence type="ECO:0000256" key="6">
    <source>
        <dbReference type="ARBA" id="ARBA00048550"/>
    </source>
</evidence>
<organism evidence="9 10">
    <name type="scientific">Paremcibacter congregatus</name>
    <dbReference type="NCBI Taxonomy" id="2043170"/>
    <lineage>
        <taxon>Bacteria</taxon>
        <taxon>Pseudomonadati</taxon>
        <taxon>Pseudomonadota</taxon>
        <taxon>Alphaproteobacteria</taxon>
        <taxon>Emcibacterales</taxon>
        <taxon>Emcibacteraceae</taxon>
        <taxon>Paremcibacter</taxon>
    </lineage>
</organism>
<dbReference type="HAMAP" id="MF_01628">
    <property type="entry name" value="Thymid_phosp"/>
    <property type="match status" value="1"/>
</dbReference>
<dbReference type="Pfam" id="PF07831">
    <property type="entry name" value="PYNP_C"/>
    <property type="match status" value="1"/>
</dbReference>
<comment type="function">
    <text evidence="7">The enzymes which catalyze the reversible phosphorolysis of pyrimidine nucleosides are involved in the degradation of these compounds and in their utilization as carbon and energy sources, or in the rescue of pyrimidine bases for nucleotide synthesis.</text>
</comment>
<dbReference type="GO" id="GO:0004645">
    <property type="term" value="F:1,4-alpha-oligoglucan phosphorylase activity"/>
    <property type="evidence" value="ECO:0007669"/>
    <property type="project" value="InterPro"/>
</dbReference>
<dbReference type="PIRSF" id="PIRSF000478">
    <property type="entry name" value="TP_PyNP"/>
    <property type="match status" value="1"/>
</dbReference>
<feature type="domain" description="Pyrimidine nucleoside phosphorylase C-terminal" evidence="8">
    <location>
        <begin position="349"/>
        <end position="423"/>
    </location>
</feature>
<dbReference type="GO" id="GO:0046104">
    <property type="term" value="P:thymidine metabolic process"/>
    <property type="evidence" value="ECO:0007669"/>
    <property type="project" value="UniProtKB-UniRule"/>
</dbReference>
<dbReference type="Gene3D" id="1.20.970.10">
    <property type="entry name" value="Transferase, Pyrimidine Nucleoside Phosphorylase, Chain C"/>
    <property type="match status" value="1"/>
</dbReference>
<dbReference type="PROSITE" id="PS00647">
    <property type="entry name" value="THYMID_PHOSPHORYLASE"/>
    <property type="match status" value="1"/>
</dbReference>
<dbReference type="PANTHER" id="PTHR10515:SF0">
    <property type="entry name" value="THYMIDINE PHOSPHORYLASE"/>
    <property type="match status" value="1"/>
</dbReference>